<feature type="domain" description="TAR DNA-binding protein 43 N-terminal" evidence="1">
    <location>
        <begin position="52"/>
        <end position="89"/>
    </location>
</feature>
<dbReference type="InterPro" id="IPR041105">
    <property type="entry name" value="TDP-43_N"/>
</dbReference>
<evidence type="ECO:0000313" key="3">
    <source>
        <dbReference type="WBParaSite" id="Minc3s09575g43347"/>
    </source>
</evidence>
<evidence type="ECO:0000259" key="1">
    <source>
        <dbReference type="Pfam" id="PF18694"/>
    </source>
</evidence>
<accession>A0A914NRP9</accession>
<keyword evidence="2" id="KW-1185">Reference proteome</keyword>
<dbReference type="Proteomes" id="UP000887563">
    <property type="component" value="Unplaced"/>
</dbReference>
<sequence>MSADLVSWNKTDENTLLIQNELLRNSVIVGQIIPTDNTTPEDMLVSITKNVGGVAEQMPIEDDRSLALDTVAVAFPGIVSLKFKNPSGGFQHLRYIFKIFVGFVTSFLLGLV</sequence>
<proteinExistence type="predicted"/>
<organism evidence="2 3">
    <name type="scientific">Meloidogyne incognita</name>
    <name type="common">Southern root-knot nematode worm</name>
    <name type="synonym">Oxyuris incognita</name>
    <dbReference type="NCBI Taxonomy" id="6306"/>
    <lineage>
        <taxon>Eukaryota</taxon>
        <taxon>Metazoa</taxon>
        <taxon>Ecdysozoa</taxon>
        <taxon>Nematoda</taxon>
        <taxon>Chromadorea</taxon>
        <taxon>Rhabditida</taxon>
        <taxon>Tylenchina</taxon>
        <taxon>Tylenchomorpha</taxon>
        <taxon>Tylenchoidea</taxon>
        <taxon>Meloidogynidae</taxon>
        <taxon>Meloidogyninae</taxon>
        <taxon>Meloidogyne</taxon>
        <taxon>Meloidogyne incognita group</taxon>
    </lineage>
</organism>
<reference evidence="3" key="1">
    <citation type="submission" date="2022-11" db="UniProtKB">
        <authorList>
            <consortium name="WormBaseParasite"/>
        </authorList>
    </citation>
    <scope>IDENTIFICATION</scope>
</reference>
<dbReference type="WBParaSite" id="Minc3s09575g43347">
    <property type="protein sequence ID" value="Minc3s09575g43347"/>
    <property type="gene ID" value="Minc3s09575g43347"/>
</dbReference>
<protein>
    <submittedName>
        <fullName evidence="3">TAR DNA-binding protein 43 N-terminal domain-containing protein</fullName>
    </submittedName>
</protein>
<dbReference type="AlphaFoldDB" id="A0A914NRP9"/>
<evidence type="ECO:0000313" key="2">
    <source>
        <dbReference type="Proteomes" id="UP000887563"/>
    </source>
</evidence>
<dbReference type="Pfam" id="PF18694">
    <property type="entry name" value="TDP-43_N"/>
    <property type="match status" value="1"/>
</dbReference>
<name>A0A914NRP9_MELIC</name>